<comment type="caution">
    <text evidence="2">The sequence shown here is derived from an EMBL/GenBank/DDBJ whole genome shotgun (WGS) entry which is preliminary data.</text>
</comment>
<dbReference type="InterPro" id="IPR056935">
    <property type="entry name" value="Rv0428c-like_C"/>
</dbReference>
<accession>A0ABN2M6U7</accession>
<name>A0ABN2M6U7_9ACTN</name>
<dbReference type="Gene3D" id="3.40.630.30">
    <property type="match status" value="1"/>
</dbReference>
<dbReference type="PANTHER" id="PTHR43072:SF60">
    <property type="entry name" value="L-2,4-DIAMINOBUTYRIC ACID ACETYLTRANSFERASE"/>
    <property type="match status" value="1"/>
</dbReference>
<reference evidence="2 3" key="1">
    <citation type="journal article" date="2019" name="Int. J. Syst. Evol. Microbiol.">
        <title>The Global Catalogue of Microorganisms (GCM) 10K type strain sequencing project: providing services to taxonomists for standard genome sequencing and annotation.</title>
        <authorList>
            <consortium name="The Broad Institute Genomics Platform"/>
            <consortium name="The Broad Institute Genome Sequencing Center for Infectious Disease"/>
            <person name="Wu L."/>
            <person name="Ma J."/>
        </authorList>
    </citation>
    <scope>NUCLEOTIDE SEQUENCE [LARGE SCALE GENOMIC DNA]</scope>
    <source>
        <strain evidence="2 3">JCM 13250</strain>
    </source>
</reference>
<dbReference type="CDD" id="cd04301">
    <property type="entry name" value="NAT_SF"/>
    <property type="match status" value="1"/>
</dbReference>
<dbReference type="RefSeq" id="WP_344133409.1">
    <property type="nucleotide sequence ID" value="NZ_BAAALT010000111.1"/>
</dbReference>
<dbReference type="InterPro" id="IPR000182">
    <property type="entry name" value="GNAT_dom"/>
</dbReference>
<evidence type="ECO:0000313" key="3">
    <source>
        <dbReference type="Proteomes" id="UP001500218"/>
    </source>
</evidence>
<dbReference type="SUPFAM" id="SSF55729">
    <property type="entry name" value="Acyl-CoA N-acyltransferases (Nat)"/>
    <property type="match status" value="1"/>
</dbReference>
<protein>
    <submittedName>
        <fullName evidence="2">GNAT family N-acetyltransferase</fullName>
    </submittedName>
</protein>
<feature type="domain" description="N-acetyltransferase" evidence="1">
    <location>
        <begin position="190"/>
        <end position="322"/>
    </location>
</feature>
<dbReference type="InterPro" id="IPR016181">
    <property type="entry name" value="Acyl_CoA_acyltransferase"/>
</dbReference>
<gene>
    <name evidence="2" type="ORF">GCM10009682_37050</name>
</gene>
<dbReference type="Pfam" id="PF24553">
    <property type="entry name" value="Rv0428c_C"/>
    <property type="match status" value="1"/>
</dbReference>
<dbReference type="Pfam" id="PF24551">
    <property type="entry name" value="SH3_Rv0428c"/>
    <property type="match status" value="1"/>
</dbReference>
<proteinExistence type="predicted"/>
<keyword evidence="3" id="KW-1185">Reference proteome</keyword>
<dbReference type="PANTHER" id="PTHR43072">
    <property type="entry name" value="N-ACETYLTRANSFERASE"/>
    <property type="match status" value="1"/>
</dbReference>
<dbReference type="Proteomes" id="UP001500218">
    <property type="component" value="Unassembled WGS sequence"/>
</dbReference>
<evidence type="ECO:0000313" key="2">
    <source>
        <dbReference type="EMBL" id="GAA1812299.1"/>
    </source>
</evidence>
<dbReference type="EMBL" id="BAAALT010000111">
    <property type="protein sequence ID" value="GAA1812299.1"/>
    <property type="molecule type" value="Genomic_DNA"/>
</dbReference>
<dbReference type="InterPro" id="IPR056934">
    <property type="entry name" value="SH3_Rv0428c"/>
</dbReference>
<sequence length="322" mass="33991">MISSADLGNRVVIRLRLGVGAAGRPTFTDLTGDLLAIDGERLVLRTEDGRSHTHELTEVAAAKPIPPRPTRYSEIIAVERAAATTWPAPAQEQLGDWLLRAADGWTARGNSALPLGDPGMPLTEAVDRVEAWYSAHGVRPAISVPMPVCRAVQDELLARGWDPWPTTLVQTASLDALLAAVPTRPDLPSVDLAATPSPTWLAAVAGRKGTLPAAAHHILTGAPQVRFAEVYDGRTLAALGRGALSADGGWLVLSLVEVVPTHRRQGLAQQVARALAEWAVAQGAHRAALQVLADNAGALGLYARLGFTTHHPYVTLTAPVSS</sequence>
<dbReference type="PROSITE" id="PS51186">
    <property type="entry name" value="GNAT"/>
    <property type="match status" value="1"/>
</dbReference>
<evidence type="ECO:0000259" key="1">
    <source>
        <dbReference type="PROSITE" id="PS51186"/>
    </source>
</evidence>
<organism evidence="2 3">
    <name type="scientific">Luedemannella flava</name>
    <dbReference type="NCBI Taxonomy" id="349316"/>
    <lineage>
        <taxon>Bacteria</taxon>
        <taxon>Bacillati</taxon>
        <taxon>Actinomycetota</taxon>
        <taxon>Actinomycetes</taxon>
        <taxon>Micromonosporales</taxon>
        <taxon>Micromonosporaceae</taxon>
        <taxon>Luedemannella</taxon>
    </lineage>
</organism>